<reference evidence="1 2" key="1">
    <citation type="submission" date="2020-08" db="EMBL/GenBank/DDBJ databases">
        <title>Genomic Encyclopedia of Archaeal and Bacterial Type Strains, Phase II (KMG-II): from individual species to whole genera.</title>
        <authorList>
            <person name="Goeker M."/>
        </authorList>
    </citation>
    <scope>NUCLEOTIDE SEQUENCE [LARGE SCALE GENOMIC DNA]</scope>
    <source>
        <strain evidence="1 2">DSM 43850</strain>
    </source>
</reference>
<evidence type="ECO:0000313" key="1">
    <source>
        <dbReference type="EMBL" id="MBA8926723.1"/>
    </source>
</evidence>
<keyword evidence="2" id="KW-1185">Reference proteome</keyword>
<name>A0ABR6BIL4_9PSEU</name>
<accession>A0ABR6BIL4</accession>
<sequence>MPARSALLPVVHLDFTTDAHTDQPLTLAAARVSPRALQDAFHCHDDTTPMGHLRRVRLDHAHQDLTHDSR</sequence>
<dbReference type="Gene3D" id="1.10.10.60">
    <property type="entry name" value="Homeodomain-like"/>
    <property type="match status" value="1"/>
</dbReference>
<protein>
    <submittedName>
        <fullName evidence="1">Transcriptional regulator GlxA family with amidase domain</fullName>
    </submittedName>
</protein>
<dbReference type="Proteomes" id="UP000517916">
    <property type="component" value="Unassembled WGS sequence"/>
</dbReference>
<organism evidence="1 2">
    <name type="scientific">Kutzneria viridogrisea</name>
    <dbReference type="NCBI Taxonomy" id="47990"/>
    <lineage>
        <taxon>Bacteria</taxon>
        <taxon>Bacillati</taxon>
        <taxon>Actinomycetota</taxon>
        <taxon>Actinomycetes</taxon>
        <taxon>Pseudonocardiales</taxon>
        <taxon>Pseudonocardiaceae</taxon>
        <taxon>Kutzneria</taxon>
    </lineage>
</organism>
<evidence type="ECO:0000313" key="2">
    <source>
        <dbReference type="Proteomes" id="UP000517916"/>
    </source>
</evidence>
<dbReference type="EMBL" id="JACJID010000003">
    <property type="protein sequence ID" value="MBA8926723.1"/>
    <property type="molecule type" value="Genomic_DNA"/>
</dbReference>
<proteinExistence type="predicted"/>
<gene>
    <name evidence="1" type="ORF">BC739_003929</name>
</gene>
<comment type="caution">
    <text evidence="1">The sequence shown here is derived from an EMBL/GenBank/DDBJ whole genome shotgun (WGS) entry which is preliminary data.</text>
</comment>
<dbReference type="RefSeq" id="WP_318296391.1">
    <property type="nucleotide sequence ID" value="NZ_BAAABQ010000039.1"/>
</dbReference>